<evidence type="ECO:0000256" key="3">
    <source>
        <dbReference type="ARBA" id="ARBA00023186"/>
    </source>
</evidence>
<comment type="similarity">
    <text evidence="1">Belongs to the synembryn family.</text>
</comment>
<reference evidence="4" key="2">
    <citation type="submission" date="2024-06" db="UniProtKB">
        <authorList>
            <consortium name="EnsemblMetazoa"/>
        </authorList>
    </citation>
    <scope>IDENTIFICATION</scope>
</reference>
<keyword evidence="5" id="KW-1185">Reference proteome</keyword>
<dbReference type="PANTHER" id="PTHR12425:SF5">
    <property type="entry name" value="SYNEMBRYN"/>
    <property type="match status" value="1"/>
</dbReference>
<evidence type="ECO:0000313" key="5">
    <source>
        <dbReference type="Proteomes" id="UP000007879"/>
    </source>
</evidence>
<organism evidence="4 5">
    <name type="scientific">Amphimedon queenslandica</name>
    <name type="common">Sponge</name>
    <dbReference type="NCBI Taxonomy" id="400682"/>
    <lineage>
        <taxon>Eukaryota</taxon>
        <taxon>Metazoa</taxon>
        <taxon>Porifera</taxon>
        <taxon>Demospongiae</taxon>
        <taxon>Heteroscleromorpha</taxon>
        <taxon>Haplosclerida</taxon>
        <taxon>Niphatidae</taxon>
        <taxon>Amphimedon</taxon>
    </lineage>
</organism>
<dbReference type="GO" id="GO:0001965">
    <property type="term" value="F:G-protein alpha-subunit binding"/>
    <property type="evidence" value="ECO:0007669"/>
    <property type="project" value="TreeGrafter"/>
</dbReference>
<accession>A0AAN0JEP3</accession>
<dbReference type="GO" id="GO:0005085">
    <property type="term" value="F:guanyl-nucleotide exchange factor activity"/>
    <property type="evidence" value="ECO:0007669"/>
    <property type="project" value="UniProtKB-KW"/>
</dbReference>
<dbReference type="KEGG" id="aqu:109584238"/>
<name>A0AAN0JEP3_AMPQE</name>
<evidence type="ECO:0000256" key="2">
    <source>
        <dbReference type="ARBA" id="ARBA00022658"/>
    </source>
</evidence>
<dbReference type="AlphaFoldDB" id="A0AAN0JEP3"/>
<proteinExistence type="inferred from homology"/>
<dbReference type="GeneID" id="109584238"/>
<dbReference type="EnsemblMetazoa" id="XM_019999905.1">
    <property type="protein sequence ID" value="XP_019855464.1"/>
    <property type="gene ID" value="LOC109584238"/>
</dbReference>
<dbReference type="PANTHER" id="PTHR12425">
    <property type="entry name" value="SYNEMBRYN"/>
    <property type="match status" value="1"/>
</dbReference>
<dbReference type="GO" id="GO:0005737">
    <property type="term" value="C:cytoplasm"/>
    <property type="evidence" value="ECO:0007669"/>
    <property type="project" value="TreeGrafter"/>
</dbReference>
<keyword evidence="2" id="KW-0344">Guanine-nucleotide releasing factor</keyword>
<dbReference type="InterPro" id="IPR019318">
    <property type="entry name" value="Gua_nucleotide_exch_fac_Ric8"/>
</dbReference>
<dbReference type="Proteomes" id="UP000007879">
    <property type="component" value="Unassembled WGS sequence"/>
</dbReference>
<protein>
    <submittedName>
        <fullName evidence="4">Uncharacterized protein</fullName>
    </submittedName>
</protein>
<keyword evidence="3" id="KW-0143">Chaperone</keyword>
<dbReference type="Pfam" id="PF10165">
    <property type="entry name" value="Ric8"/>
    <property type="match status" value="1"/>
</dbReference>
<evidence type="ECO:0000313" key="4">
    <source>
        <dbReference type="EnsemblMetazoa" id="XP_019855464.1"/>
    </source>
</evidence>
<evidence type="ECO:0000256" key="1">
    <source>
        <dbReference type="ARBA" id="ARBA00009049"/>
    </source>
</evidence>
<reference evidence="5" key="1">
    <citation type="journal article" date="2010" name="Nature">
        <title>The Amphimedon queenslandica genome and the evolution of animal complexity.</title>
        <authorList>
            <person name="Srivastava M."/>
            <person name="Simakov O."/>
            <person name="Chapman J."/>
            <person name="Fahey B."/>
            <person name="Gauthier M.E."/>
            <person name="Mitros T."/>
            <person name="Richards G.S."/>
            <person name="Conaco C."/>
            <person name="Dacre M."/>
            <person name="Hellsten U."/>
            <person name="Larroux C."/>
            <person name="Putnam N.H."/>
            <person name="Stanke M."/>
            <person name="Adamska M."/>
            <person name="Darling A."/>
            <person name="Degnan S.M."/>
            <person name="Oakley T.H."/>
            <person name="Plachetzki D.C."/>
            <person name="Zhai Y."/>
            <person name="Adamski M."/>
            <person name="Calcino A."/>
            <person name="Cummins S.F."/>
            <person name="Goodstein D.M."/>
            <person name="Harris C."/>
            <person name="Jackson D.J."/>
            <person name="Leys S.P."/>
            <person name="Shu S."/>
            <person name="Woodcroft B.J."/>
            <person name="Vervoort M."/>
            <person name="Kosik K.S."/>
            <person name="Manning G."/>
            <person name="Degnan B.M."/>
            <person name="Rokhsar D.S."/>
        </authorList>
    </citation>
    <scope>NUCLEOTIDE SEQUENCE [LARGE SCALE GENOMIC DNA]</scope>
</reference>
<dbReference type="GO" id="GO:0007186">
    <property type="term" value="P:G protein-coupled receptor signaling pathway"/>
    <property type="evidence" value="ECO:0007669"/>
    <property type="project" value="TreeGrafter"/>
</dbReference>
<sequence length="234" mass="25316">TIFRDRHNGVSLIVNVISQTIDRPTQEETLDPLGEVGGVKLPCPVSDQDMYMISECLKIVFNQTLNWTPDTEEAAAAMKRLGYLISIILVSIPPQLSSLSLQLITHVAEVIINIPQAAVSSLISLPCQLRATPILMTAYPNLYPKGAEGGVAMEGGMASGIGKVYVLNIDRTFKDKNLSPIVSLINALHMRLSSEPGPGKHSVSTLLTSLITISRANSIIRAFLKSEVIIISKI</sequence>
<dbReference type="RefSeq" id="XP_019855464.1">
    <property type="nucleotide sequence ID" value="XM_019999905.1"/>
</dbReference>